<dbReference type="GeneID" id="109536435"/>
<dbReference type="EnsemblMetazoa" id="XM_019902651.1">
    <property type="protein sequence ID" value="XP_019758210.1"/>
    <property type="gene ID" value="LOC109536435"/>
</dbReference>
<feature type="region of interest" description="Disordered" evidence="2">
    <location>
        <begin position="256"/>
        <end position="278"/>
    </location>
</feature>
<protein>
    <recommendedName>
        <fullName evidence="5">HAUS augmin-like complex subunit 6 N-terminal domain-containing protein</fullName>
    </recommendedName>
</protein>
<feature type="coiled-coil region" evidence="1">
    <location>
        <begin position="426"/>
        <end position="453"/>
    </location>
</feature>
<evidence type="ECO:0000313" key="3">
    <source>
        <dbReference type="EnsemblMetazoa" id="XP_019758210.1"/>
    </source>
</evidence>
<reference evidence="3" key="2">
    <citation type="submission" date="2024-08" db="UniProtKB">
        <authorList>
            <consortium name="EnsemblMetazoa"/>
        </authorList>
    </citation>
    <scope>IDENTIFICATION</scope>
</reference>
<name>A0AAR5PAV9_DENPD</name>
<dbReference type="AlphaFoldDB" id="A0AAR5PAV9"/>
<keyword evidence="4" id="KW-1185">Reference proteome</keyword>
<reference evidence="4" key="1">
    <citation type="journal article" date="2013" name="Genome Biol.">
        <title>Draft genome of the mountain pine beetle, Dendroctonus ponderosae Hopkins, a major forest pest.</title>
        <authorList>
            <person name="Keeling C.I."/>
            <person name="Yuen M.M."/>
            <person name="Liao N.Y."/>
            <person name="Docking T.R."/>
            <person name="Chan S.K."/>
            <person name="Taylor G.A."/>
            <person name="Palmquist D.L."/>
            <person name="Jackman S.D."/>
            <person name="Nguyen A."/>
            <person name="Li M."/>
            <person name="Henderson H."/>
            <person name="Janes J.K."/>
            <person name="Zhao Y."/>
            <person name="Pandoh P."/>
            <person name="Moore R."/>
            <person name="Sperling F.A."/>
            <person name="Huber D.P."/>
            <person name="Birol I."/>
            <person name="Jones S.J."/>
            <person name="Bohlmann J."/>
        </authorList>
    </citation>
    <scope>NUCLEOTIDE SEQUENCE</scope>
</reference>
<organism evidence="3 4">
    <name type="scientific">Dendroctonus ponderosae</name>
    <name type="common">Mountain pine beetle</name>
    <dbReference type="NCBI Taxonomy" id="77166"/>
    <lineage>
        <taxon>Eukaryota</taxon>
        <taxon>Metazoa</taxon>
        <taxon>Ecdysozoa</taxon>
        <taxon>Arthropoda</taxon>
        <taxon>Hexapoda</taxon>
        <taxon>Insecta</taxon>
        <taxon>Pterygota</taxon>
        <taxon>Neoptera</taxon>
        <taxon>Endopterygota</taxon>
        <taxon>Coleoptera</taxon>
        <taxon>Polyphaga</taxon>
        <taxon>Cucujiformia</taxon>
        <taxon>Curculionidae</taxon>
        <taxon>Scolytinae</taxon>
        <taxon>Dendroctonus</taxon>
    </lineage>
</organism>
<dbReference type="Proteomes" id="UP000019118">
    <property type="component" value="Unassembled WGS sequence"/>
</dbReference>
<evidence type="ECO:0000256" key="1">
    <source>
        <dbReference type="SAM" id="Coils"/>
    </source>
</evidence>
<keyword evidence="1" id="KW-0175">Coiled coil</keyword>
<evidence type="ECO:0008006" key="5">
    <source>
        <dbReference type="Google" id="ProtNLM"/>
    </source>
</evidence>
<accession>A0AAR5PAV9</accession>
<sequence length="739" mass="85542">MAPELSAWALAIPLSFLGCVSLQYLFLLTVNNEKPLSNLPSVLKKNSKIMEVFEDIAKWLKDMGYDGRVPANLLSICNQQTSHIWKQLIASVRPREEAETVKLNVIRNRLKIKPIDQQESFPFKVKEMEAYNHKLNLEKKLEPLKETVEMNKLNVKQMYAKYKMKEIALKVLKSNVDENEERQFLLESKMELLKQQHLEAEQLVSKLESVIPDERDQNSTIKDISPILEQCALKLKRLVMEDEELKMEELSNISMQSNSRLKQSLRTPQGGDQTAYGTRDDQESGIFPFVIEGSSFLESSRLTNCTPMRCNSQSFFDFNLSIPATPVTLNGAKGSVFKVPNTTLMKKNMKSDHSSKKVYNHPEVTKECRKILQENDVELIYQTLKHLNGNAVTELQQIVQKERLQTYQLGNKKIPDRDLARLAFIHVDTEMKIRNQSREMKELLEKINSRKEHILTSFTGGNKAQLEERLERALMQISFNTTMAATLREINDQQFSTSRVEAENFTSKVQKIKLEINSKLQLIQFITNEMSQAVKYMRRNQDSFSNSNWRLRSFTFDPSWMNSLLNNTWVKEMLVFKNVPLDYQRQCTNSNLFYRDLSPTWYSNSIQMGHQELQLLVDILDGPFDAPETILLRITNAKMKLDALKTMSNSLKKNKYFDGQTKYSSEELMQQESYLIQALDSLKGLVVSSKSCETLAASEVVKRSFQIWIEAPMADFISDRRTVEGHNYQYFRKKLANLL</sequence>
<dbReference type="KEGG" id="dpa:109536435"/>
<evidence type="ECO:0000256" key="2">
    <source>
        <dbReference type="SAM" id="MobiDB-lite"/>
    </source>
</evidence>
<proteinExistence type="predicted"/>
<feature type="compositionally biased region" description="Polar residues" evidence="2">
    <location>
        <begin position="256"/>
        <end position="276"/>
    </location>
</feature>
<evidence type="ECO:0000313" key="4">
    <source>
        <dbReference type="Proteomes" id="UP000019118"/>
    </source>
</evidence>